<keyword evidence="2" id="KW-0413">Isomerase</keyword>
<evidence type="ECO:0000313" key="2">
    <source>
        <dbReference type="EMBL" id="RZS94252.1"/>
    </source>
</evidence>
<dbReference type="Proteomes" id="UP000292927">
    <property type="component" value="Unassembled WGS sequence"/>
</dbReference>
<accession>A0A4Q7P6B7</accession>
<dbReference type="OrthoDB" id="9779184at2"/>
<dbReference type="GO" id="GO:0016853">
    <property type="term" value="F:isomerase activity"/>
    <property type="evidence" value="ECO:0007669"/>
    <property type="project" value="UniProtKB-KW"/>
</dbReference>
<dbReference type="PANTHER" id="PTHR12110">
    <property type="entry name" value="HYDROXYPYRUVATE ISOMERASE"/>
    <property type="match status" value="1"/>
</dbReference>
<organism evidence="2 3">
    <name type="scientific">Cuneatibacter caecimuris</name>
    <dbReference type="NCBI Taxonomy" id="1796618"/>
    <lineage>
        <taxon>Bacteria</taxon>
        <taxon>Bacillati</taxon>
        <taxon>Bacillota</taxon>
        <taxon>Clostridia</taxon>
        <taxon>Lachnospirales</taxon>
        <taxon>Lachnospiraceae</taxon>
        <taxon>Cuneatibacter</taxon>
    </lineage>
</organism>
<evidence type="ECO:0000313" key="3">
    <source>
        <dbReference type="Proteomes" id="UP000292927"/>
    </source>
</evidence>
<protein>
    <submittedName>
        <fullName evidence="2">Sugar phosphate isomerase/epimerase</fullName>
    </submittedName>
</protein>
<comment type="caution">
    <text evidence="2">The sequence shown here is derived from an EMBL/GenBank/DDBJ whole genome shotgun (WGS) entry which is preliminary data.</text>
</comment>
<gene>
    <name evidence="2" type="ORF">EV209_2090</name>
</gene>
<keyword evidence="3" id="KW-1185">Reference proteome</keyword>
<dbReference type="InterPro" id="IPR013022">
    <property type="entry name" value="Xyl_isomerase-like_TIM-brl"/>
</dbReference>
<dbReference type="Pfam" id="PF01261">
    <property type="entry name" value="AP_endonuc_2"/>
    <property type="match status" value="1"/>
</dbReference>
<dbReference type="EMBL" id="SGXF01000004">
    <property type="protein sequence ID" value="RZS94252.1"/>
    <property type="molecule type" value="Genomic_DNA"/>
</dbReference>
<dbReference type="PANTHER" id="PTHR12110:SF41">
    <property type="entry name" value="INOSOSE DEHYDRATASE"/>
    <property type="match status" value="1"/>
</dbReference>
<dbReference type="RefSeq" id="WP_130435380.1">
    <property type="nucleotide sequence ID" value="NZ_SGXF01000004.1"/>
</dbReference>
<sequence length="270" mass="30682">MKLSFSSLGCVEKSLSETIELAARLGFDGVELRGANGTMNLWENEEFSRENLPKLRKYLADAGIALTDVGTSVNFSQGTKESTRKALMEAQRFAEIAAELESPYIRIFGGRIPEGMVRAECEKWVAEGCAMLGDLMELYEVMPLLETHDDFSTGVSVRRVLDMSGQKNLGVVWDILHPYRWGEAPEETWELLKGRVRHVHIKDANQFDRDGFDIAMVGEGRVPVNQMLQTLKENQYDGFLSLEWEKWWHPEIADGEAAFAAYMEFMKSWK</sequence>
<feature type="domain" description="Xylose isomerase-like TIM barrel" evidence="1">
    <location>
        <begin position="19"/>
        <end position="268"/>
    </location>
</feature>
<dbReference type="SUPFAM" id="SSF51658">
    <property type="entry name" value="Xylose isomerase-like"/>
    <property type="match status" value="1"/>
</dbReference>
<name>A0A4Q7P6B7_9FIRM</name>
<dbReference type="AlphaFoldDB" id="A0A4Q7P6B7"/>
<dbReference type="Gene3D" id="3.20.20.150">
    <property type="entry name" value="Divalent-metal-dependent TIM barrel enzymes"/>
    <property type="match status" value="1"/>
</dbReference>
<proteinExistence type="predicted"/>
<reference evidence="2 3" key="1">
    <citation type="submission" date="2019-02" db="EMBL/GenBank/DDBJ databases">
        <title>Genomic Encyclopedia of Type Strains, Phase IV (KMG-IV): sequencing the most valuable type-strain genomes for metagenomic binning, comparative biology and taxonomic classification.</title>
        <authorList>
            <person name="Goeker M."/>
        </authorList>
    </citation>
    <scope>NUCLEOTIDE SEQUENCE [LARGE SCALE GENOMIC DNA]</scope>
    <source>
        <strain evidence="2 3">DSM 29486</strain>
    </source>
</reference>
<dbReference type="InterPro" id="IPR050312">
    <property type="entry name" value="IolE/XylAMocC-like"/>
</dbReference>
<evidence type="ECO:0000259" key="1">
    <source>
        <dbReference type="Pfam" id="PF01261"/>
    </source>
</evidence>
<dbReference type="InterPro" id="IPR036237">
    <property type="entry name" value="Xyl_isomerase-like_sf"/>
</dbReference>